<dbReference type="AlphaFoldDB" id="A0AAD7M2I3"/>
<organism evidence="1 2">
    <name type="scientific">Quillaja saponaria</name>
    <name type="common">Soap bark tree</name>
    <dbReference type="NCBI Taxonomy" id="32244"/>
    <lineage>
        <taxon>Eukaryota</taxon>
        <taxon>Viridiplantae</taxon>
        <taxon>Streptophyta</taxon>
        <taxon>Embryophyta</taxon>
        <taxon>Tracheophyta</taxon>
        <taxon>Spermatophyta</taxon>
        <taxon>Magnoliopsida</taxon>
        <taxon>eudicotyledons</taxon>
        <taxon>Gunneridae</taxon>
        <taxon>Pentapetalae</taxon>
        <taxon>rosids</taxon>
        <taxon>fabids</taxon>
        <taxon>Fabales</taxon>
        <taxon>Quillajaceae</taxon>
        <taxon>Quillaja</taxon>
    </lineage>
</organism>
<comment type="caution">
    <text evidence="1">The sequence shown here is derived from an EMBL/GenBank/DDBJ whole genome shotgun (WGS) entry which is preliminary data.</text>
</comment>
<dbReference type="Proteomes" id="UP001163823">
    <property type="component" value="Chromosome 5"/>
</dbReference>
<dbReference type="KEGG" id="qsa:O6P43_012821"/>
<evidence type="ECO:0000313" key="1">
    <source>
        <dbReference type="EMBL" id="KAJ7968766.1"/>
    </source>
</evidence>
<accession>A0AAD7M2I3</accession>
<proteinExistence type="predicted"/>
<evidence type="ECO:0000313" key="2">
    <source>
        <dbReference type="Proteomes" id="UP001163823"/>
    </source>
</evidence>
<protein>
    <submittedName>
        <fullName evidence="1">Uncharacterized protein</fullName>
    </submittedName>
</protein>
<dbReference type="EMBL" id="JARAOO010000005">
    <property type="protein sequence ID" value="KAJ7968766.1"/>
    <property type="molecule type" value="Genomic_DNA"/>
</dbReference>
<gene>
    <name evidence="1" type="ORF">O6P43_012821</name>
</gene>
<reference evidence="1" key="1">
    <citation type="journal article" date="2023" name="Science">
        <title>Elucidation of the pathway for biosynthesis of saponin adjuvants from the soapbark tree.</title>
        <authorList>
            <person name="Reed J."/>
            <person name="Orme A."/>
            <person name="El-Demerdash A."/>
            <person name="Owen C."/>
            <person name="Martin L.B.B."/>
            <person name="Misra R.C."/>
            <person name="Kikuchi S."/>
            <person name="Rejzek M."/>
            <person name="Martin A.C."/>
            <person name="Harkess A."/>
            <person name="Leebens-Mack J."/>
            <person name="Louveau T."/>
            <person name="Stephenson M.J."/>
            <person name="Osbourn A."/>
        </authorList>
    </citation>
    <scope>NUCLEOTIDE SEQUENCE</scope>
    <source>
        <strain evidence="1">S10</strain>
    </source>
</reference>
<keyword evidence="2" id="KW-1185">Reference proteome</keyword>
<name>A0AAD7M2I3_QUISA</name>
<sequence>MLAASSSNQLALKSRFKKISCCSSRDVEENGIRGSAGAFSYWGKKFKEGFSLCPMSPRMRKNKHFYTNFQ</sequence>